<dbReference type="AlphaFoldDB" id="A0AAN6U3N9"/>
<protein>
    <submittedName>
        <fullName evidence="1">Uncharacterized protein</fullName>
    </submittedName>
</protein>
<accession>A0AAN6U3N9</accession>
<keyword evidence="2" id="KW-1185">Reference proteome</keyword>
<comment type="caution">
    <text evidence="1">The sequence shown here is derived from an EMBL/GenBank/DDBJ whole genome shotgun (WGS) entry which is preliminary data.</text>
</comment>
<name>A0AAN6U3N9_9PEZI</name>
<gene>
    <name evidence="1" type="ORF">N657DRAFT_569150</name>
</gene>
<sequence length="774" mass="83811">MVSAFGTINEPLLVRQHNEHEIITRLAFQCPSARGSDGICFEPRSLDQLAGWHVNLLGIAVTGAGFNGAVGAPDTLDPVPEGPEAHCDDADYLDLPGYPQTRAEANAKLQACLNHLRNRFRQAIVSGSRLVDERRRIRREMVDLSGGDCAFAFPAWQSDGFGRAKCNVIEGLGRALHGIQDFYSHSNWVDSADPTKPIGVSNPPGLGMNGSAPFLNLRGNSTIPPDLIPHNLTTGCFALPDSPEGSGECEGRITHGALSKDKGIINLDGTFGDEAMDPRSEASPNNFPLAVQAAIQHSRETWADFRDEMLDEYGTVIGGLMLCALVRDDPVKDCRNRTLAIVADNSLASKVGGGIYMEEALSEQVKSRLGYHGLDHLAVIAINDLDAVLRYPMGRPVHATFDFPQPTGELRIASGLEMGIDETIRAQPETYTDRGAILLLTTRAERLEFSTDTLAQLRRASDEGIRVHYACISMPTHLSERDANQAVWTPCSPGDPLVPAVLKTGGIAAFIDSPAVRIPPHFANLVMDRGLTATDDDDTIKHTRIYAGITLADFLNSDQHTKSFTYPVTAGESLNFTISSIALNEQGPEACFAVTLWYKYLDTEITRHTRCGDSSPLPLIYQATESFDLVLEAEFGDTMLKDELLHREEILFIVSVESDMPEKDETTVKKSTVILSSSTTVDIPGFTAGDFLTSETVEVISSTATIHGSTSTSAESYKACDHGQRPFCRSTPESEPHLTCGIPIITATLLASNFTTHLEGDDIATSSRVIGVGG</sequence>
<evidence type="ECO:0000313" key="2">
    <source>
        <dbReference type="Proteomes" id="UP001302602"/>
    </source>
</evidence>
<dbReference type="Proteomes" id="UP001302602">
    <property type="component" value="Unassembled WGS sequence"/>
</dbReference>
<evidence type="ECO:0000313" key="1">
    <source>
        <dbReference type="EMBL" id="KAK4125823.1"/>
    </source>
</evidence>
<dbReference type="RefSeq" id="XP_062649594.1">
    <property type="nucleotide sequence ID" value="XM_062788641.1"/>
</dbReference>
<proteinExistence type="predicted"/>
<dbReference type="EMBL" id="MU853225">
    <property type="protein sequence ID" value="KAK4125823.1"/>
    <property type="molecule type" value="Genomic_DNA"/>
</dbReference>
<organism evidence="1 2">
    <name type="scientific">Parathielavia appendiculata</name>
    <dbReference type="NCBI Taxonomy" id="2587402"/>
    <lineage>
        <taxon>Eukaryota</taxon>
        <taxon>Fungi</taxon>
        <taxon>Dikarya</taxon>
        <taxon>Ascomycota</taxon>
        <taxon>Pezizomycotina</taxon>
        <taxon>Sordariomycetes</taxon>
        <taxon>Sordariomycetidae</taxon>
        <taxon>Sordariales</taxon>
        <taxon>Chaetomiaceae</taxon>
        <taxon>Parathielavia</taxon>
    </lineage>
</organism>
<reference evidence="1" key="2">
    <citation type="submission" date="2023-05" db="EMBL/GenBank/DDBJ databases">
        <authorList>
            <consortium name="Lawrence Berkeley National Laboratory"/>
            <person name="Steindorff A."/>
            <person name="Hensen N."/>
            <person name="Bonometti L."/>
            <person name="Westerberg I."/>
            <person name="Brannstrom I.O."/>
            <person name="Guillou S."/>
            <person name="Cros-Aarteil S."/>
            <person name="Calhoun S."/>
            <person name="Haridas S."/>
            <person name="Kuo A."/>
            <person name="Mondo S."/>
            <person name="Pangilinan J."/>
            <person name="Riley R."/>
            <person name="Labutti K."/>
            <person name="Andreopoulos B."/>
            <person name="Lipzen A."/>
            <person name="Chen C."/>
            <person name="Yanf M."/>
            <person name="Daum C."/>
            <person name="Ng V."/>
            <person name="Clum A."/>
            <person name="Ohm R."/>
            <person name="Martin F."/>
            <person name="Silar P."/>
            <person name="Natvig D."/>
            <person name="Lalanne C."/>
            <person name="Gautier V."/>
            <person name="Ament-Velasquez S.L."/>
            <person name="Kruys A."/>
            <person name="Hutchinson M.I."/>
            <person name="Powell A.J."/>
            <person name="Barry K."/>
            <person name="Miller A.N."/>
            <person name="Grigoriev I.V."/>
            <person name="Debuchy R."/>
            <person name="Gladieux P."/>
            <person name="Thoren M.H."/>
            <person name="Johannesson H."/>
        </authorList>
    </citation>
    <scope>NUCLEOTIDE SEQUENCE</scope>
    <source>
        <strain evidence="1">CBS 731.68</strain>
    </source>
</reference>
<dbReference type="GeneID" id="87825411"/>
<reference evidence="1" key="1">
    <citation type="journal article" date="2023" name="Mol. Phylogenet. Evol.">
        <title>Genome-scale phylogeny and comparative genomics of the fungal order Sordariales.</title>
        <authorList>
            <person name="Hensen N."/>
            <person name="Bonometti L."/>
            <person name="Westerberg I."/>
            <person name="Brannstrom I.O."/>
            <person name="Guillou S."/>
            <person name="Cros-Aarteil S."/>
            <person name="Calhoun S."/>
            <person name="Haridas S."/>
            <person name="Kuo A."/>
            <person name="Mondo S."/>
            <person name="Pangilinan J."/>
            <person name="Riley R."/>
            <person name="LaButti K."/>
            <person name="Andreopoulos B."/>
            <person name="Lipzen A."/>
            <person name="Chen C."/>
            <person name="Yan M."/>
            <person name="Daum C."/>
            <person name="Ng V."/>
            <person name="Clum A."/>
            <person name="Steindorff A."/>
            <person name="Ohm R.A."/>
            <person name="Martin F."/>
            <person name="Silar P."/>
            <person name="Natvig D.O."/>
            <person name="Lalanne C."/>
            <person name="Gautier V."/>
            <person name="Ament-Velasquez S.L."/>
            <person name="Kruys A."/>
            <person name="Hutchinson M.I."/>
            <person name="Powell A.J."/>
            <person name="Barry K."/>
            <person name="Miller A.N."/>
            <person name="Grigoriev I.V."/>
            <person name="Debuchy R."/>
            <person name="Gladieux P."/>
            <person name="Hiltunen Thoren M."/>
            <person name="Johannesson H."/>
        </authorList>
    </citation>
    <scope>NUCLEOTIDE SEQUENCE</scope>
    <source>
        <strain evidence="1">CBS 731.68</strain>
    </source>
</reference>